<keyword evidence="4" id="KW-0131">Cell cycle</keyword>
<protein>
    <submittedName>
        <fullName evidence="4">Cell division protein ZapE</fullName>
    </submittedName>
</protein>
<evidence type="ECO:0000256" key="1">
    <source>
        <dbReference type="ARBA" id="ARBA00022741"/>
    </source>
</evidence>
<dbReference type="GO" id="GO:0016887">
    <property type="term" value="F:ATP hydrolysis activity"/>
    <property type="evidence" value="ECO:0007669"/>
    <property type="project" value="InterPro"/>
</dbReference>
<dbReference type="GO" id="GO:0005524">
    <property type="term" value="F:ATP binding"/>
    <property type="evidence" value="ECO:0007669"/>
    <property type="project" value="UniProtKB-KW"/>
</dbReference>
<dbReference type="GO" id="GO:0005737">
    <property type="term" value="C:cytoplasm"/>
    <property type="evidence" value="ECO:0007669"/>
    <property type="project" value="TreeGrafter"/>
</dbReference>
<dbReference type="PANTHER" id="PTHR12169:SF6">
    <property type="entry name" value="AFG1-LIKE ATPASE"/>
    <property type="match status" value="1"/>
</dbReference>
<name>A0A9W6IVR7_9HYPH</name>
<keyword evidence="6" id="KW-1185">Reference proteome</keyword>
<evidence type="ECO:0000313" key="6">
    <source>
        <dbReference type="Proteomes" id="UP000758856"/>
    </source>
</evidence>
<evidence type="ECO:0000256" key="3">
    <source>
        <dbReference type="SAM" id="MobiDB-lite"/>
    </source>
</evidence>
<dbReference type="Proteomes" id="UP001143400">
    <property type="component" value="Unassembled WGS sequence"/>
</dbReference>
<dbReference type="GO" id="GO:0051301">
    <property type="term" value="P:cell division"/>
    <property type="evidence" value="ECO:0007669"/>
    <property type="project" value="UniProtKB-KW"/>
</dbReference>
<dbReference type="EMBL" id="BSFF01000009">
    <property type="protein sequence ID" value="GLK57423.1"/>
    <property type="molecule type" value="Genomic_DNA"/>
</dbReference>
<dbReference type="InterPro" id="IPR027417">
    <property type="entry name" value="P-loop_NTPase"/>
</dbReference>
<proteinExistence type="predicted"/>
<gene>
    <name evidence="4" type="ORF">GCM10008170_34430</name>
    <name evidence="5" type="ORF">JOD31_003625</name>
</gene>
<dbReference type="RefSeq" id="WP_204951828.1">
    <property type="nucleotide sequence ID" value="NZ_BSFF01000009.1"/>
</dbReference>
<dbReference type="SUPFAM" id="SSF52540">
    <property type="entry name" value="P-loop containing nucleoside triphosphate hydrolases"/>
    <property type="match status" value="1"/>
</dbReference>
<evidence type="ECO:0000313" key="7">
    <source>
        <dbReference type="Proteomes" id="UP001143400"/>
    </source>
</evidence>
<dbReference type="Proteomes" id="UP000758856">
    <property type="component" value="Unassembled WGS sequence"/>
</dbReference>
<dbReference type="Gene3D" id="3.40.50.300">
    <property type="entry name" value="P-loop containing nucleotide triphosphate hydrolases"/>
    <property type="match status" value="1"/>
</dbReference>
<dbReference type="PANTHER" id="PTHR12169">
    <property type="entry name" value="ATPASE N2B"/>
    <property type="match status" value="1"/>
</dbReference>
<feature type="region of interest" description="Disordered" evidence="3">
    <location>
        <begin position="369"/>
        <end position="388"/>
    </location>
</feature>
<dbReference type="InterPro" id="IPR005654">
    <property type="entry name" value="ATPase_AFG1-like"/>
</dbReference>
<sequence length="388" mass="42454">MTETTTQRYEALVRSGALDRDPAQEAVVRRLGELDQALRDRGRGKSGALGWLFAKRAAEPLRGLYVWGDVGRGKTRLMDLFFESVPVAKKRRAHFHDFMIDVHARIHAARADAKVGKGPAGDVIPPVGEALAAEATLLCFDEFHVTDIADAMILARLFERLFAAGVTVVATSNVPPQDLYKDGLNRSLFTPFIKMLEQRMEVVKLASPTDFRREKLGDTGVWHTPADARAEAALDQAFRALAGSDGAPGVLDVQGRHVALPRVSNGVARASFDDLCARPLGAADYIAIARRYHTLVLDRVPTLDEGRRNEARRFMTMVDALYEHHVKLVASAEAEPDGLWGGTEGYETFGFARTASRLVEMRSDAWLDRPHGRPDSAASGSAAGLVET</sequence>
<reference evidence="5 6" key="2">
    <citation type="submission" date="2021-01" db="EMBL/GenBank/DDBJ databases">
        <title>Genomic Encyclopedia of Type Strains, Phase IV (KMG-IV): sequencing the most valuable type-strain genomes for metagenomic binning, comparative biology and taxonomic classification.</title>
        <authorList>
            <person name="Goeker M."/>
        </authorList>
    </citation>
    <scope>NUCLEOTIDE SEQUENCE [LARGE SCALE GENOMIC DNA]</scope>
    <source>
        <strain evidence="5 6">DSM 6130</strain>
    </source>
</reference>
<keyword evidence="1" id="KW-0547">Nucleotide-binding</keyword>
<evidence type="ECO:0000256" key="2">
    <source>
        <dbReference type="ARBA" id="ARBA00022840"/>
    </source>
</evidence>
<reference evidence="4" key="3">
    <citation type="submission" date="2023-01" db="EMBL/GenBank/DDBJ databases">
        <authorList>
            <person name="Sun Q."/>
            <person name="Evtushenko L."/>
        </authorList>
    </citation>
    <scope>NUCLEOTIDE SEQUENCE</scope>
    <source>
        <strain evidence="4">VKM B-1606</strain>
    </source>
</reference>
<dbReference type="AlphaFoldDB" id="A0A9W6IVR7"/>
<evidence type="ECO:0000313" key="4">
    <source>
        <dbReference type="EMBL" id="GLK57423.1"/>
    </source>
</evidence>
<keyword evidence="2" id="KW-0067">ATP-binding</keyword>
<evidence type="ECO:0000313" key="5">
    <source>
        <dbReference type="EMBL" id="MBM7853364.1"/>
    </source>
</evidence>
<comment type="caution">
    <text evidence="4">The sequence shown here is derived from an EMBL/GenBank/DDBJ whole genome shotgun (WGS) entry which is preliminary data.</text>
</comment>
<reference evidence="4" key="1">
    <citation type="journal article" date="2014" name="Int. J. Syst. Evol. Microbiol.">
        <title>Complete genome sequence of Corynebacterium casei LMG S-19264T (=DSM 44701T), isolated from a smear-ripened cheese.</title>
        <authorList>
            <consortium name="US DOE Joint Genome Institute (JGI-PGF)"/>
            <person name="Walter F."/>
            <person name="Albersmeier A."/>
            <person name="Kalinowski J."/>
            <person name="Ruckert C."/>
        </authorList>
    </citation>
    <scope>NUCLEOTIDE SEQUENCE</scope>
    <source>
        <strain evidence="4">VKM B-1606</strain>
    </source>
</reference>
<dbReference type="EMBL" id="JAFBCY010000005">
    <property type="protein sequence ID" value="MBM7853364.1"/>
    <property type="molecule type" value="Genomic_DNA"/>
</dbReference>
<organism evidence="4 7">
    <name type="scientific">Methylopila capsulata</name>
    <dbReference type="NCBI Taxonomy" id="61654"/>
    <lineage>
        <taxon>Bacteria</taxon>
        <taxon>Pseudomonadati</taxon>
        <taxon>Pseudomonadota</taxon>
        <taxon>Alphaproteobacteria</taxon>
        <taxon>Hyphomicrobiales</taxon>
        <taxon>Methylopilaceae</taxon>
        <taxon>Methylopila</taxon>
    </lineage>
</organism>
<dbReference type="Pfam" id="PF03969">
    <property type="entry name" value="AFG1_ATPase"/>
    <property type="match status" value="1"/>
</dbReference>
<accession>A0A9W6IVR7</accession>
<dbReference type="NCBIfam" id="NF040713">
    <property type="entry name" value="ZapE"/>
    <property type="match status" value="1"/>
</dbReference>
<keyword evidence="4" id="KW-0132">Cell division</keyword>